<protein>
    <submittedName>
        <fullName evidence="2">Uncharacterized protein</fullName>
    </submittedName>
</protein>
<dbReference type="Proteomes" id="UP000240760">
    <property type="component" value="Unassembled WGS sequence"/>
</dbReference>
<organism evidence="2 3">
    <name type="scientific">Trichoderma longibrachiatum ATCC 18648</name>
    <dbReference type="NCBI Taxonomy" id="983965"/>
    <lineage>
        <taxon>Eukaryota</taxon>
        <taxon>Fungi</taxon>
        <taxon>Dikarya</taxon>
        <taxon>Ascomycota</taxon>
        <taxon>Pezizomycotina</taxon>
        <taxon>Sordariomycetes</taxon>
        <taxon>Hypocreomycetidae</taxon>
        <taxon>Hypocreales</taxon>
        <taxon>Hypocreaceae</taxon>
        <taxon>Trichoderma</taxon>
    </lineage>
</organism>
<evidence type="ECO:0000313" key="2">
    <source>
        <dbReference type="EMBL" id="PTB74645.1"/>
    </source>
</evidence>
<keyword evidence="3" id="KW-1185">Reference proteome</keyword>
<proteinExistence type="predicted"/>
<accession>A0A2T4BZH4</accession>
<evidence type="ECO:0000256" key="1">
    <source>
        <dbReference type="SAM" id="MobiDB-lite"/>
    </source>
</evidence>
<feature type="region of interest" description="Disordered" evidence="1">
    <location>
        <begin position="1"/>
        <end position="35"/>
    </location>
</feature>
<evidence type="ECO:0000313" key="3">
    <source>
        <dbReference type="Proteomes" id="UP000240760"/>
    </source>
</evidence>
<reference evidence="2 3" key="1">
    <citation type="submission" date="2016-07" db="EMBL/GenBank/DDBJ databases">
        <title>Multiple horizontal gene transfer events from other fungi enriched the ability of initially mycotrophic Trichoderma (Ascomycota) to feed on dead plant biomass.</title>
        <authorList>
            <consortium name="DOE Joint Genome Institute"/>
            <person name="Aerts A."/>
            <person name="Atanasova L."/>
            <person name="Chenthamara K."/>
            <person name="Zhang J."/>
            <person name="Grujic M."/>
            <person name="Henrissat B."/>
            <person name="Kuo A."/>
            <person name="Salamov A."/>
            <person name="Lipzen A."/>
            <person name="Labutti K."/>
            <person name="Barry K."/>
            <person name="Miao Y."/>
            <person name="Rahimi M.J."/>
            <person name="Shen Q."/>
            <person name="Grigoriev I.V."/>
            <person name="Kubicek C.P."/>
            <person name="Druzhinina I.S."/>
        </authorList>
    </citation>
    <scope>NUCLEOTIDE SEQUENCE [LARGE SCALE GENOMIC DNA]</scope>
    <source>
        <strain evidence="2 3">ATCC 18648</strain>
    </source>
</reference>
<sequence length="244" mass="27373">MQDDGSRKFCKTKPSFNGQSSEKGTARRQATLGDEKRELQNKVAKAIALFDDGLDDSVEMVEMDSPYAENRMFQTSMYKCIRRKTNLQTWGAGGRWCGVVRCVTGRCLFGQVIRRPEEKCQLGMIEPGSQNPQIPSSRIWYILTHHLEKTSLFRFGLRKLSRGFSKGGTWSLDRKHGQQTTARTEQRRAHASFGAIFHGSMRLICPLKSHGPARAKAWGSGKAKGGVPKNTNDAGWRVVLLLLL</sequence>
<name>A0A2T4BZH4_TRILO</name>
<dbReference type="AlphaFoldDB" id="A0A2T4BZH4"/>
<feature type="compositionally biased region" description="Polar residues" evidence="1">
    <location>
        <begin position="14"/>
        <end position="23"/>
    </location>
</feature>
<dbReference type="EMBL" id="KZ679135">
    <property type="protein sequence ID" value="PTB74645.1"/>
    <property type="molecule type" value="Genomic_DNA"/>
</dbReference>
<gene>
    <name evidence="2" type="ORF">M440DRAFT_1031143</name>
</gene>